<keyword evidence="2" id="KW-1003">Cell membrane</keyword>
<dbReference type="NCBIfam" id="TIGR02142">
    <property type="entry name" value="modC_ABC"/>
    <property type="match status" value="1"/>
</dbReference>
<dbReference type="InterPro" id="IPR017871">
    <property type="entry name" value="ABC_transporter-like_CS"/>
</dbReference>
<dbReference type="PROSITE" id="PS51866">
    <property type="entry name" value="MOP"/>
    <property type="match status" value="1"/>
</dbReference>
<evidence type="ECO:0000256" key="6">
    <source>
        <dbReference type="ARBA" id="ARBA00022840"/>
    </source>
</evidence>
<evidence type="ECO:0000259" key="11">
    <source>
        <dbReference type="PROSITE" id="PS51866"/>
    </source>
</evidence>
<evidence type="ECO:0000256" key="5">
    <source>
        <dbReference type="ARBA" id="ARBA00022741"/>
    </source>
</evidence>
<dbReference type="GO" id="GO:0015098">
    <property type="term" value="F:molybdate ion transmembrane transporter activity"/>
    <property type="evidence" value="ECO:0007669"/>
    <property type="project" value="InterPro"/>
</dbReference>
<dbReference type="GO" id="GO:0140359">
    <property type="term" value="F:ABC-type transporter activity"/>
    <property type="evidence" value="ECO:0007669"/>
    <property type="project" value="InterPro"/>
</dbReference>
<evidence type="ECO:0000256" key="2">
    <source>
        <dbReference type="ARBA" id="ARBA00022475"/>
    </source>
</evidence>
<dbReference type="InterPro" id="IPR008995">
    <property type="entry name" value="Mo/tungstate-bd_C_term_dom"/>
</dbReference>
<evidence type="ECO:0000313" key="13">
    <source>
        <dbReference type="Proteomes" id="UP000663903"/>
    </source>
</evidence>
<evidence type="ECO:0000256" key="1">
    <source>
        <dbReference type="ARBA" id="ARBA00022448"/>
    </source>
</evidence>
<keyword evidence="1" id="KW-0813">Transport</keyword>
<dbReference type="PANTHER" id="PTHR43514:SF10">
    <property type="entry name" value="MOLYBDENUM IMPORT ATP-BINDING PROTEIN MODC 2"/>
    <property type="match status" value="1"/>
</dbReference>
<evidence type="ECO:0000313" key="12">
    <source>
        <dbReference type="EMBL" id="QTD44528.1"/>
    </source>
</evidence>
<accession>A0A975CDM6</accession>
<protein>
    <submittedName>
        <fullName evidence="12">Molybdenum ABC transporter ATP-binding protein</fullName>
    </submittedName>
</protein>
<dbReference type="Gene3D" id="2.40.50.100">
    <property type="match status" value="1"/>
</dbReference>
<keyword evidence="6 12" id="KW-0067">ATP-binding</keyword>
<sequence length="369" mass="39119">MSGDPALEIRARVAFGSGPDAFVLDADLPLPGRGVTALFGSSGCGKTTLLRAMAGLVRPQPGRIVVGGEVWQDDAAGVWLPTHRRALGVVFQEASLFPHLSVQGNLDFGEKRVPAAQRRIALDQAIGLLGIGHLLARRPSQLSGGERQRVAIARALATSPRLLLMDEPLAALDAARKAELLPYFERLQRELRIPILYVSHSLDEVARLATHLVLLDAGRVLASGPTGELLTRLDLPLAHGDTASTVIDGELAAIEAEWGLLQVRFAGGLLHCVQAAGSPARRVGERLRLRVLARDVSLTLAPAQDTSVLNVLPTTVRVMADDGPAQTLVALDAGGTTLLARVTRKSAYALRLAAGQRLFAQVKGVAVLD</sequence>
<dbReference type="InterPro" id="IPR050334">
    <property type="entry name" value="Molybdenum_import_ModC"/>
</dbReference>
<feature type="domain" description="Mop" evidence="11">
    <location>
        <begin position="305"/>
        <end position="369"/>
    </location>
</feature>
<dbReference type="RefSeq" id="WP_208008092.1">
    <property type="nucleotide sequence ID" value="NZ_CP071796.1"/>
</dbReference>
<keyword evidence="7" id="KW-1278">Translocase</keyword>
<dbReference type="GO" id="GO:0016887">
    <property type="term" value="F:ATP hydrolysis activity"/>
    <property type="evidence" value="ECO:0007669"/>
    <property type="project" value="InterPro"/>
</dbReference>
<evidence type="ECO:0000259" key="10">
    <source>
        <dbReference type="PROSITE" id="PS50893"/>
    </source>
</evidence>
<evidence type="ECO:0000256" key="8">
    <source>
        <dbReference type="ARBA" id="ARBA00023136"/>
    </source>
</evidence>
<dbReference type="InterPro" id="IPR011868">
    <property type="entry name" value="ModC_ABC_ATP-bd"/>
</dbReference>
<evidence type="ECO:0000256" key="7">
    <source>
        <dbReference type="ARBA" id="ARBA00022967"/>
    </source>
</evidence>
<dbReference type="InterPro" id="IPR003593">
    <property type="entry name" value="AAA+_ATPase"/>
</dbReference>
<dbReference type="PROSITE" id="PS00211">
    <property type="entry name" value="ABC_TRANSPORTER_1"/>
    <property type="match status" value="1"/>
</dbReference>
<organism evidence="12 13">
    <name type="scientific">Ottowia testudinis</name>
    <dbReference type="NCBI Taxonomy" id="2816950"/>
    <lineage>
        <taxon>Bacteria</taxon>
        <taxon>Pseudomonadati</taxon>
        <taxon>Pseudomonadota</taxon>
        <taxon>Betaproteobacteria</taxon>
        <taxon>Burkholderiales</taxon>
        <taxon>Comamonadaceae</taxon>
        <taxon>Ottowia</taxon>
    </lineage>
</organism>
<reference evidence="12" key="1">
    <citation type="submission" date="2021-03" db="EMBL/GenBank/DDBJ databases">
        <title>Ottowia sp. 27C isolated from the cloaca of a Giant Asian pond turtle (Heosemys grandis).</title>
        <authorList>
            <person name="Spergser J."/>
            <person name="Busse H.-J."/>
        </authorList>
    </citation>
    <scope>NUCLEOTIDE SEQUENCE</scope>
    <source>
        <strain evidence="12">27C</strain>
    </source>
</reference>
<evidence type="ECO:0000256" key="4">
    <source>
        <dbReference type="ARBA" id="ARBA00022519"/>
    </source>
</evidence>
<dbReference type="KEGG" id="otd:J1M35_15715"/>
<dbReference type="Pfam" id="PF03459">
    <property type="entry name" value="TOBE"/>
    <property type="match status" value="1"/>
</dbReference>
<keyword evidence="4" id="KW-0997">Cell inner membrane</keyword>
<dbReference type="Proteomes" id="UP000663903">
    <property type="component" value="Chromosome"/>
</dbReference>
<dbReference type="Pfam" id="PF00005">
    <property type="entry name" value="ABC_tran"/>
    <property type="match status" value="1"/>
</dbReference>
<dbReference type="PROSITE" id="PS50893">
    <property type="entry name" value="ABC_TRANSPORTER_2"/>
    <property type="match status" value="1"/>
</dbReference>
<keyword evidence="13" id="KW-1185">Reference proteome</keyword>
<proteinExistence type="predicted"/>
<keyword evidence="5" id="KW-0547">Nucleotide-binding</keyword>
<dbReference type="EMBL" id="CP071796">
    <property type="protein sequence ID" value="QTD44528.1"/>
    <property type="molecule type" value="Genomic_DNA"/>
</dbReference>
<dbReference type="PANTHER" id="PTHR43514">
    <property type="entry name" value="ABC TRANSPORTER I FAMILY MEMBER 10"/>
    <property type="match status" value="1"/>
</dbReference>
<keyword evidence="8" id="KW-0472">Membrane</keyword>
<dbReference type="InterPro" id="IPR005116">
    <property type="entry name" value="Transp-assoc_OB_typ1"/>
</dbReference>
<dbReference type="AlphaFoldDB" id="A0A975CDM6"/>
<feature type="domain" description="ABC transporter" evidence="10">
    <location>
        <begin position="7"/>
        <end position="242"/>
    </location>
</feature>
<dbReference type="SUPFAM" id="SSF50331">
    <property type="entry name" value="MOP-like"/>
    <property type="match status" value="1"/>
</dbReference>
<name>A0A975CDM6_9BURK</name>
<gene>
    <name evidence="12" type="primary">modC</name>
    <name evidence="12" type="ORF">J1M35_15715</name>
</gene>
<dbReference type="SMART" id="SM00382">
    <property type="entry name" value="AAA"/>
    <property type="match status" value="1"/>
</dbReference>
<dbReference type="Gene3D" id="3.40.50.300">
    <property type="entry name" value="P-loop containing nucleotide triphosphate hydrolases"/>
    <property type="match status" value="1"/>
</dbReference>
<dbReference type="InterPro" id="IPR003439">
    <property type="entry name" value="ABC_transporter-like_ATP-bd"/>
</dbReference>
<dbReference type="InterPro" id="IPR004606">
    <property type="entry name" value="Mop_domain"/>
</dbReference>
<dbReference type="GO" id="GO:0005524">
    <property type="term" value="F:ATP binding"/>
    <property type="evidence" value="ECO:0007669"/>
    <property type="project" value="UniProtKB-KW"/>
</dbReference>
<dbReference type="InterPro" id="IPR027417">
    <property type="entry name" value="P-loop_NTPase"/>
</dbReference>
<evidence type="ECO:0000256" key="9">
    <source>
        <dbReference type="PROSITE-ProRule" id="PRU01213"/>
    </source>
</evidence>
<dbReference type="GO" id="GO:0016020">
    <property type="term" value="C:membrane"/>
    <property type="evidence" value="ECO:0007669"/>
    <property type="project" value="InterPro"/>
</dbReference>
<evidence type="ECO:0000256" key="3">
    <source>
        <dbReference type="ARBA" id="ARBA00022505"/>
    </source>
</evidence>
<dbReference type="SUPFAM" id="SSF52540">
    <property type="entry name" value="P-loop containing nucleoside triphosphate hydrolases"/>
    <property type="match status" value="1"/>
</dbReference>
<keyword evidence="3 9" id="KW-0500">Molybdenum</keyword>